<dbReference type="Pfam" id="PF10776">
    <property type="entry name" value="DUF2600"/>
    <property type="match status" value="1"/>
</dbReference>
<organism evidence="1 2">
    <name type="scientific">Metabacillus mangrovi</name>
    <dbReference type="NCBI Taxonomy" id="1491830"/>
    <lineage>
        <taxon>Bacteria</taxon>
        <taxon>Bacillati</taxon>
        <taxon>Bacillota</taxon>
        <taxon>Bacilli</taxon>
        <taxon>Bacillales</taxon>
        <taxon>Bacillaceae</taxon>
        <taxon>Metabacillus</taxon>
    </lineage>
</organism>
<dbReference type="RefSeq" id="WP_155112986.1">
    <property type="nucleotide sequence ID" value="NZ_WMIB01000014.1"/>
</dbReference>
<dbReference type="EMBL" id="WMIB01000014">
    <property type="protein sequence ID" value="MTH54478.1"/>
    <property type="molecule type" value="Genomic_DNA"/>
</dbReference>
<dbReference type="AlphaFoldDB" id="A0A7X2V5W1"/>
<dbReference type="Proteomes" id="UP000434639">
    <property type="component" value="Unassembled WGS sequence"/>
</dbReference>
<name>A0A7X2V5W1_9BACI</name>
<comment type="caution">
    <text evidence="1">The sequence shown here is derived from an EMBL/GenBank/DDBJ whole genome shotgun (WGS) entry which is preliminary data.</text>
</comment>
<sequence>MNIPTSPFSLMKKVYKQVFPIVHEHLAEWKKKAEAIPNEELRSQALASIESKAFHCEGGSILAILAGPKMKECIEFIVAYQTISDYLDNLCDRSTSLDPADFRMLHQSMPDALTCGAELKNYYAFREDQDDEGYLHDLVQTCQRLLFQIKEYPDIKESMLELSGYYCDLQVHKHVKKDERVPRLETWFERHRSTLPEMEWYEFSACSGSTLGIFCLAAYGFQSSFDKKLAQQIRDSYFPYVQGLHILLDYLIDQEEDQAGGDLNFCSYYPTEESMMQRLKHFIEKADSSLKGIPHEGFHRLINRGLLGVYLSDQKVTSRKELNRLARALLKRGGGTSLFFYLNGRAYRTYQRLTAQ</sequence>
<accession>A0A7X2V5W1</accession>
<gene>
    <name evidence="1" type="ORF">GKZ89_13825</name>
</gene>
<evidence type="ECO:0000313" key="2">
    <source>
        <dbReference type="Proteomes" id="UP000434639"/>
    </source>
</evidence>
<dbReference type="InterPro" id="IPR019712">
    <property type="entry name" value="YtpB-like"/>
</dbReference>
<keyword evidence="2" id="KW-1185">Reference proteome</keyword>
<dbReference type="OrthoDB" id="2371262at2"/>
<reference evidence="1 2" key="1">
    <citation type="journal article" date="2017" name="Int. J. Syst. Evol. Microbiol.">
        <title>Bacillus mangrovi sp. nov., isolated from a sediment sample from a mangrove forest.</title>
        <authorList>
            <person name="Gupta V."/>
            <person name="Singh P.K."/>
            <person name="Korpole S."/>
            <person name="Tanuku N.R.S."/>
            <person name="Pinnaka A.K."/>
        </authorList>
    </citation>
    <scope>NUCLEOTIDE SEQUENCE [LARGE SCALE GENOMIC DNA]</scope>
    <source>
        <strain evidence="1 2">KCTC 33872</strain>
    </source>
</reference>
<protein>
    <submittedName>
        <fullName evidence="1">DUF2600 family protein</fullName>
    </submittedName>
</protein>
<evidence type="ECO:0000313" key="1">
    <source>
        <dbReference type="EMBL" id="MTH54478.1"/>
    </source>
</evidence>
<proteinExistence type="predicted"/>